<evidence type="ECO:0000313" key="1">
    <source>
        <dbReference type="EMBL" id="KAF4953107.1"/>
    </source>
</evidence>
<evidence type="ECO:0000313" key="2">
    <source>
        <dbReference type="Proteomes" id="UP000604273"/>
    </source>
</evidence>
<keyword evidence="2" id="KW-1185">Reference proteome</keyword>
<protein>
    <submittedName>
        <fullName evidence="1">Uncharacterized protein</fullName>
    </submittedName>
</protein>
<reference evidence="1" key="1">
    <citation type="journal article" date="2020" name="BMC Genomics">
        <title>Correction to: Identification and distribution of gene clusters required for synthesis of sphingolipid metabolism inhibitors in diverse species of the filamentous fungus Fusarium.</title>
        <authorList>
            <person name="Kim H.S."/>
            <person name="Lohmar J.M."/>
            <person name="Busman M."/>
            <person name="Brown D.W."/>
            <person name="Naumann T.A."/>
            <person name="Divon H.H."/>
            <person name="Lysoe E."/>
            <person name="Uhlig S."/>
            <person name="Proctor R.H."/>
        </authorList>
    </citation>
    <scope>NUCLEOTIDE SEQUENCE</scope>
    <source>
        <strain evidence="1">NRRL 45417</strain>
    </source>
</reference>
<sequence length="338" mass="38977">MEYPDKFDELSELDLFRPDPRIANFLWRGWIPVGPEVWPTYPIQLNPLMLTPVETLMLTRPHIGHWDYKLVLGVDAQFRGFEVRYEYEERTVQRSVSIATAMHYFFMEADERITRRYITGKDKIEGIRFVTDMRQHFIVGRPGPEERGLAREGKNVETIEGFHFRWSDDRNSSLASLGVLKLKGNSIDSREEPVDKDYWGHYWTPERPQTRFPIAEIGQIHGRTHKIKRLRYPGPGVVVPSRQAVVTWLDCSKPIETISITMCHISTTEFLMITSITFEYAEGHEPMSFGPTLIDSPEHEKGVKNKTGALAYMEVLSNKKLKTCPTSNLLNGAFMGVI</sequence>
<accession>A0A8H4T839</accession>
<dbReference type="Proteomes" id="UP000604273">
    <property type="component" value="Unassembled WGS sequence"/>
</dbReference>
<dbReference type="AlphaFoldDB" id="A0A8H4T839"/>
<comment type="caution">
    <text evidence="1">The sequence shown here is derived from an EMBL/GenBank/DDBJ whole genome shotgun (WGS) entry which is preliminary data.</text>
</comment>
<dbReference type="OrthoDB" id="9984533at2759"/>
<name>A0A8H4T839_9HYPO</name>
<proteinExistence type="predicted"/>
<gene>
    <name evidence="1" type="ORF">FGADI_6257</name>
</gene>
<dbReference type="EMBL" id="JABFAI010000142">
    <property type="protein sequence ID" value="KAF4953107.1"/>
    <property type="molecule type" value="Genomic_DNA"/>
</dbReference>
<reference evidence="1" key="2">
    <citation type="submission" date="2020-05" db="EMBL/GenBank/DDBJ databases">
        <authorList>
            <person name="Kim H.-S."/>
            <person name="Proctor R.H."/>
            <person name="Brown D.W."/>
        </authorList>
    </citation>
    <scope>NUCLEOTIDE SEQUENCE</scope>
    <source>
        <strain evidence="1">NRRL 45417</strain>
    </source>
</reference>
<organism evidence="1 2">
    <name type="scientific">Fusarium gaditjirri</name>
    <dbReference type="NCBI Taxonomy" id="282569"/>
    <lineage>
        <taxon>Eukaryota</taxon>
        <taxon>Fungi</taxon>
        <taxon>Dikarya</taxon>
        <taxon>Ascomycota</taxon>
        <taxon>Pezizomycotina</taxon>
        <taxon>Sordariomycetes</taxon>
        <taxon>Hypocreomycetidae</taxon>
        <taxon>Hypocreales</taxon>
        <taxon>Nectriaceae</taxon>
        <taxon>Fusarium</taxon>
        <taxon>Fusarium nisikadoi species complex</taxon>
    </lineage>
</organism>